<dbReference type="EMBL" id="SACN01000003">
    <property type="protein sequence ID" value="RVT90445.1"/>
    <property type="molecule type" value="Genomic_DNA"/>
</dbReference>
<dbReference type="AlphaFoldDB" id="A0A437LYK7"/>
<protein>
    <submittedName>
        <fullName evidence="1">Uncharacterized protein</fullName>
    </submittedName>
</protein>
<dbReference type="Proteomes" id="UP000282971">
    <property type="component" value="Unassembled WGS sequence"/>
</dbReference>
<proteinExistence type="predicted"/>
<evidence type="ECO:0000313" key="2">
    <source>
        <dbReference type="Proteomes" id="UP000282971"/>
    </source>
</evidence>
<evidence type="ECO:0000313" key="1">
    <source>
        <dbReference type="EMBL" id="RVT90445.1"/>
    </source>
</evidence>
<comment type="caution">
    <text evidence="1">The sequence shown here is derived from an EMBL/GenBank/DDBJ whole genome shotgun (WGS) entry which is preliminary data.</text>
</comment>
<name>A0A437LYK7_9SPHN</name>
<sequence length="64" mass="7476">MLVMFKPTEEYYRKRAERARELAVTLPPWIGQHLLREALMFEDRAARRAVCTPDARDDDLTLAA</sequence>
<accession>A0A437LYK7</accession>
<reference evidence="1 2" key="1">
    <citation type="submission" date="2019-01" db="EMBL/GenBank/DDBJ databases">
        <authorList>
            <person name="Chen W.-M."/>
        </authorList>
    </citation>
    <scope>NUCLEOTIDE SEQUENCE [LARGE SCALE GENOMIC DNA]</scope>
    <source>
        <strain evidence="1 2">CCP-7</strain>
    </source>
</reference>
<keyword evidence="2" id="KW-1185">Reference proteome</keyword>
<gene>
    <name evidence="1" type="ORF">EOD43_19520</name>
</gene>
<organism evidence="1 2">
    <name type="scientific">Sphingomonas crocodyli</name>
    <dbReference type="NCBI Taxonomy" id="1979270"/>
    <lineage>
        <taxon>Bacteria</taxon>
        <taxon>Pseudomonadati</taxon>
        <taxon>Pseudomonadota</taxon>
        <taxon>Alphaproteobacteria</taxon>
        <taxon>Sphingomonadales</taxon>
        <taxon>Sphingomonadaceae</taxon>
        <taxon>Sphingomonas</taxon>
    </lineage>
</organism>